<evidence type="ECO:0000313" key="2">
    <source>
        <dbReference type="EMBL" id="SHF01757.1"/>
    </source>
</evidence>
<protein>
    <submittedName>
        <fullName evidence="2">Uncharacterized membrane protein</fullName>
    </submittedName>
</protein>
<dbReference type="Pfam" id="PF10031">
    <property type="entry name" value="DUF2273"/>
    <property type="match status" value="1"/>
</dbReference>
<accession>A0A1M4Y7H0</accession>
<gene>
    <name evidence="2" type="ORF">SAMN02746091_01597</name>
</gene>
<dbReference type="AlphaFoldDB" id="A0A1M4Y7H0"/>
<sequence>MNREAFIKFLVENKGKILGVAIGLAFSILVLLIGFFKTVFIVFCVLLGYYIGNKIDNKENILETIEKIIPNEWK</sequence>
<organism evidence="2 3">
    <name type="scientific">Caloramator proteoclasticus DSM 10124</name>
    <dbReference type="NCBI Taxonomy" id="1121262"/>
    <lineage>
        <taxon>Bacteria</taxon>
        <taxon>Bacillati</taxon>
        <taxon>Bacillota</taxon>
        <taxon>Clostridia</taxon>
        <taxon>Eubacteriales</taxon>
        <taxon>Clostridiaceae</taxon>
        <taxon>Caloramator</taxon>
    </lineage>
</organism>
<dbReference type="EMBL" id="FQVG01000029">
    <property type="protein sequence ID" value="SHF01757.1"/>
    <property type="molecule type" value="Genomic_DNA"/>
</dbReference>
<dbReference type="RefSeq" id="WP_027308276.1">
    <property type="nucleotide sequence ID" value="NZ_FQVG01000029.1"/>
</dbReference>
<reference evidence="3" key="1">
    <citation type="submission" date="2016-11" db="EMBL/GenBank/DDBJ databases">
        <authorList>
            <person name="Varghese N."/>
            <person name="Submissions S."/>
        </authorList>
    </citation>
    <scope>NUCLEOTIDE SEQUENCE [LARGE SCALE GENOMIC DNA]</scope>
    <source>
        <strain evidence="3">DSM 10124</strain>
    </source>
</reference>
<keyword evidence="3" id="KW-1185">Reference proteome</keyword>
<dbReference type="InterPro" id="IPR018730">
    <property type="entry name" value="DUF2273"/>
</dbReference>
<dbReference type="Proteomes" id="UP000184423">
    <property type="component" value="Unassembled WGS sequence"/>
</dbReference>
<evidence type="ECO:0000256" key="1">
    <source>
        <dbReference type="SAM" id="Phobius"/>
    </source>
</evidence>
<evidence type="ECO:0000313" key="3">
    <source>
        <dbReference type="Proteomes" id="UP000184423"/>
    </source>
</evidence>
<proteinExistence type="predicted"/>
<feature type="transmembrane region" description="Helical" evidence="1">
    <location>
        <begin position="20"/>
        <end position="51"/>
    </location>
</feature>
<keyword evidence="1" id="KW-0472">Membrane</keyword>
<keyword evidence="1" id="KW-0812">Transmembrane</keyword>
<keyword evidence="1" id="KW-1133">Transmembrane helix</keyword>
<name>A0A1M4Y7H0_9CLOT</name>